<dbReference type="EMBL" id="AWSU01000288">
    <property type="protein sequence ID" value="ERI74745.1"/>
    <property type="molecule type" value="Genomic_DNA"/>
</dbReference>
<accession>A0ABC9TTV5</accession>
<dbReference type="CDD" id="cd21173">
    <property type="entry name" value="NucC-like"/>
    <property type="match status" value="1"/>
</dbReference>
<name>A0ABC9TTV5_CLOSY</name>
<dbReference type="InterPro" id="IPR046537">
    <property type="entry name" value="DUF6602"/>
</dbReference>
<reference evidence="2 3" key="1">
    <citation type="submission" date="2013-07" db="EMBL/GenBank/DDBJ databases">
        <authorList>
            <person name="Weinstock G."/>
            <person name="Sodergren E."/>
            <person name="Wylie T."/>
            <person name="Fulton L."/>
            <person name="Fulton R."/>
            <person name="Fronick C."/>
            <person name="O'Laughlin M."/>
            <person name="Godfrey J."/>
            <person name="Miner T."/>
            <person name="Herter B."/>
            <person name="Appelbaum E."/>
            <person name="Cordes M."/>
            <person name="Lek S."/>
            <person name="Wollam A."/>
            <person name="Pepin K.H."/>
            <person name="Palsikar V.B."/>
            <person name="Mitreva M."/>
            <person name="Wilson R.K."/>
        </authorList>
    </citation>
    <scope>NUCLEOTIDE SEQUENCE [LARGE SCALE GENOMIC DNA]</scope>
    <source>
        <strain evidence="2 3">ATCC 14940</strain>
    </source>
</reference>
<evidence type="ECO:0000259" key="1">
    <source>
        <dbReference type="Pfam" id="PF20247"/>
    </source>
</evidence>
<organism evidence="2 3">
    <name type="scientific">[Clostridium] symbiosum ATCC 14940</name>
    <dbReference type="NCBI Taxonomy" id="411472"/>
    <lineage>
        <taxon>Bacteria</taxon>
        <taxon>Bacillati</taxon>
        <taxon>Bacillota</taxon>
        <taxon>Clostridia</taxon>
        <taxon>Lachnospirales</taxon>
        <taxon>Lachnospiraceae</taxon>
        <taxon>Otoolea</taxon>
    </lineage>
</organism>
<evidence type="ECO:0000313" key="2">
    <source>
        <dbReference type="EMBL" id="ERI74745.1"/>
    </source>
</evidence>
<dbReference type="AlphaFoldDB" id="A0ABC9TTV5"/>
<sequence>MKMAWVTTYDEILLTIAKNYKDIETSIVNQLLLEVPNHYPTEGSYREAVWESLFKMVVPRKYCIEQGVFIIDAFGHKSREVDLAIFDELYTPYIFNYGKIKFIPIEAVAAVVQCKGEFPDKKAIESWEESISALTTSMDSVARMATYMADNLDNPHGRKNDLTQTATRPVKILCTLAGKNFLDEYKDRFDIILSVDKENKKLYKSIPGEMQSLENWNDSMNHAIHGIKDLQDKEYRESRKMSLTTKRENLLQELKVPQTVNNDEEEENVILSLIFQLNQLLMVINNPMLFPHHAYAKQFSDILKKSEQNKGENGDGK</sequence>
<protein>
    <recommendedName>
        <fullName evidence="1">DUF6602 domain-containing protein</fullName>
    </recommendedName>
</protein>
<gene>
    <name evidence="2" type="ORF">CLOSYM_03713</name>
</gene>
<feature type="domain" description="DUF6602" evidence="1">
    <location>
        <begin position="37"/>
        <end position="125"/>
    </location>
</feature>
<comment type="caution">
    <text evidence="2">The sequence shown here is derived from an EMBL/GenBank/DDBJ whole genome shotgun (WGS) entry which is preliminary data.</text>
</comment>
<proteinExistence type="predicted"/>
<evidence type="ECO:0000313" key="3">
    <source>
        <dbReference type="Proteomes" id="UP000016491"/>
    </source>
</evidence>
<dbReference type="Pfam" id="PF20247">
    <property type="entry name" value="DUF6602"/>
    <property type="match status" value="1"/>
</dbReference>
<dbReference type="Proteomes" id="UP000016491">
    <property type="component" value="Unassembled WGS sequence"/>
</dbReference>